<dbReference type="Proteomes" id="UP000092482">
    <property type="component" value="Chromosome"/>
</dbReference>
<dbReference type="AlphaFoldDB" id="A0A1B1NAF2"/>
<reference evidence="1 2" key="1">
    <citation type="submission" date="2016-03" db="EMBL/GenBank/DDBJ databases">
        <title>Shallow-sea hydrothermal system.</title>
        <authorList>
            <person name="Tang K."/>
        </authorList>
    </citation>
    <scope>NUCLEOTIDE SEQUENCE [LARGE SCALE GENOMIC DNA]</scope>
    <source>
        <strain evidence="1 2">JLT9</strain>
    </source>
</reference>
<evidence type="ECO:0000313" key="1">
    <source>
        <dbReference type="EMBL" id="ANS78374.1"/>
    </source>
</evidence>
<dbReference type="EMBL" id="CP014989">
    <property type="protein sequence ID" value="ANS78374.1"/>
    <property type="molecule type" value="Genomic_DNA"/>
</dbReference>
<protein>
    <submittedName>
        <fullName evidence="1">Uncharacterized protein</fullName>
    </submittedName>
</protein>
<accession>A0A1B1NAF2</accession>
<dbReference type="KEGG" id="serj:SGUI_0978"/>
<sequence>MFATENFLVSRWSGVVRATPALRRTGVGMPGDVRCTGVVRMISAGDPRARTTERARKGPR</sequence>
<keyword evidence="2" id="KW-1185">Reference proteome</keyword>
<evidence type="ECO:0000313" key="2">
    <source>
        <dbReference type="Proteomes" id="UP000092482"/>
    </source>
</evidence>
<name>A0A1B1NAF2_9MICO</name>
<organism evidence="1 2">
    <name type="scientific">Serinicoccus hydrothermalis</name>
    <dbReference type="NCBI Taxonomy" id="1758689"/>
    <lineage>
        <taxon>Bacteria</taxon>
        <taxon>Bacillati</taxon>
        <taxon>Actinomycetota</taxon>
        <taxon>Actinomycetes</taxon>
        <taxon>Micrococcales</taxon>
        <taxon>Ornithinimicrobiaceae</taxon>
        <taxon>Serinicoccus</taxon>
    </lineage>
</organism>
<proteinExistence type="predicted"/>
<gene>
    <name evidence="1" type="ORF">SGUI_0978</name>
</gene>